<keyword evidence="11" id="KW-1185">Reference proteome</keyword>
<dbReference type="GO" id="GO:0016301">
    <property type="term" value="F:kinase activity"/>
    <property type="evidence" value="ECO:0007669"/>
    <property type="project" value="UniProtKB-KW"/>
</dbReference>
<dbReference type="Gene3D" id="3.30.450.20">
    <property type="entry name" value="PAS domain"/>
    <property type="match status" value="3"/>
</dbReference>
<dbReference type="eggNOG" id="COG2205">
    <property type="taxonomic scope" value="Bacteria"/>
</dbReference>
<evidence type="ECO:0000313" key="11">
    <source>
        <dbReference type="Proteomes" id="UP000012063"/>
    </source>
</evidence>
<feature type="domain" description="Response regulatory" evidence="6">
    <location>
        <begin position="3"/>
        <end position="115"/>
    </location>
</feature>
<dbReference type="SUPFAM" id="SSF55073">
    <property type="entry name" value="Nucleotide cyclase"/>
    <property type="match status" value="1"/>
</dbReference>
<dbReference type="Gene3D" id="3.40.50.2300">
    <property type="match status" value="1"/>
</dbReference>
<accession>M5DYT4</accession>
<name>M5DYT4_9FIRM</name>
<dbReference type="InterPro" id="IPR035965">
    <property type="entry name" value="PAS-like_dom_sf"/>
</dbReference>
<dbReference type="SMART" id="SM00091">
    <property type="entry name" value="PAS"/>
    <property type="match status" value="3"/>
</dbReference>
<sequence length="803" mass="92497">MKKIMIIEDLKLHQRKIKDIILELGHQVSAVFAYGEKAVDYILKENNSPDLIIIDIILKGEINGYQVAKKISSETNIPFIILSSCKDEIEDFEASVYLNKPFSSQELKNNIELALYKYDIYKKMLKNNEEKKMILDTIDTQIWYLKDPETYGKVNQAHADFIGFDKSDIENKKLTKFLTKDEVEVCNTGNQKVFREKKKIRTEEWLENYEGKKRLLAITKNPKLNKKGEVEYVVCSAEDITARKEKEKIITDLHKIAIDFKKLKNEKEVCEMAIKAAENILDFNLCNIVLLKGKELIPFASSSNFEQEKIPLSKKSIAAKTYLESKSFIIDDLQNNLEAAAVKKIYKSAISIPIGSFGVFQATAAEKNSFSKNDLELAEILISHVIAALDRIDAQQEIQDHKNFLSNILEVQSGLVLLLDSEGGIVYFNKACETLSGYTEAEVKGRTVWDLFIGKNAKEKVENVFNQLKNKDYPTRYENYWLTKNGEKKEISWSNNVILDNEEQIKYIVATGIDITQRKKQEEKIKEQKAYFEQLFNNSPEAIALLDNKNQVMKVNGKFESLFGFKQPEMLNQNIDNFILPKQCLETGKEYTKKVINGEEIKVEAIRKNKDGKRMDVFVQAFPIKLADGQIGIYALYNDITERKKKEKKIEYLSFHDEMTGLYNRRYFENELSRLESSRKYPITIVIGDLDGLKHINDNYGHKKGDEYIINTANILKRAARTEDVIARIGGDEFAIILPCTNRREAHIFCQRIKENVEEFNCVLTQGKSLSISIGFEVMENNSQSVDEVFKKADQKMYINKRN</sequence>
<dbReference type="InterPro" id="IPR043128">
    <property type="entry name" value="Rev_trsase/Diguanyl_cyclase"/>
</dbReference>
<dbReference type="InterPro" id="IPR000700">
    <property type="entry name" value="PAS-assoc_C"/>
</dbReference>
<reference evidence="11" key="1">
    <citation type="journal article" date="2013" name="Genome Announc.">
        <title>Genome Sequence of Halanaerobium saccharolyticum subsp. saccharolyticum Strain DSM 6643T, a Halophilic Hydrogen-Producing Bacterium.</title>
        <authorList>
            <person name="Kivisto A."/>
            <person name="Larjo A."/>
            <person name="Ciranna A."/>
            <person name="Santala V."/>
            <person name="Roos C."/>
            <person name="Karp M."/>
        </authorList>
    </citation>
    <scope>NUCLEOTIDE SEQUENCE [LARGE SCALE GENOMIC DNA]</scope>
    <source>
        <strain evidence="11">DSM 6643</strain>
    </source>
</reference>
<dbReference type="eggNOG" id="COG2199">
    <property type="taxonomic scope" value="Bacteria"/>
</dbReference>
<dbReference type="InterPro" id="IPR003018">
    <property type="entry name" value="GAF"/>
</dbReference>
<dbReference type="InParanoid" id="M5DYT4"/>
<dbReference type="STRING" id="1293054.HSACCH_00600"/>
<dbReference type="Pfam" id="PF00990">
    <property type="entry name" value="GGDEF"/>
    <property type="match status" value="1"/>
</dbReference>
<dbReference type="RefSeq" id="WP_005487739.1">
    <property type="nucleotide sequence ID" value="NZ_CAUI01000005.1"/>
</dbReference>
<evidence type="ECO:0000313" key="10">
    <source>
        <dbReference type="EMBL" id="CCU78414.1"/>
    </source>
</evidence>
<evidence type="ECO:0000256" key="4">
    <source>
        <dbReference type="ARBA" id="ARBA00024867"/>
    </source>
</evidence>
<dbReference type="InterPro" id="IPR011006">
    <property type="entry name" value="CheY-like_superfamily"/>
</dbReference>
<keyword evidence="2" id="KW-0808">Transferase</keyword>
<dbReference type="AlphaFoldDB" id="M5DYT4"/>
<dbReference type="CDD" id="cd01949">
    <property type="entry name" value="GGDEF"/>
    <property type="match status" value="1"/>
</dbReference>
<evidence type="ECO:0000256" key="2">
    <source>
        <dbReference type="ARBA" id="ARBA00022679"/>
    </source>
</evidence>
<dbReference type="Gene3D" id="3.30.70.270">
    <property type="match status" value="1"/>
</dbReference>
<dbReference type="SUPFAM" id="SSF55781">
    <property type="entry name" value="GAF domain-like"/>
    <property type="match status" value="1"/>
</dbReference>
<organism evidence="10 11">
    <name type="scientific">Halanaerobium saccharolyticum subsp. saccharolyticum DSM 6643</name>
    <dbReference type="NCBI Taxonomy" id="1293054"/>
    <lineage>
        <taxon>Bacteria</taxon>
        <taxon>Bacillati</taxon>
        <taxon>Bacillota</taxon>
        <taxon>Clostridia</taxon>
        <taxon>Halanaerobiales</taxon>
        <taxon>Halanaerobiaceae</taxon>
        <taxon>Halanaerobium</taxon>
    </lineage>
</organism>
<dbReference type="GO" id="GO:0000160">
    <property type="term" value="P:phosphorelay signal transduction system"/>
    <property type="evidence" value="ECO:0007669"/>
    <property type="project" value="InterPro"/>
</dbReference>
<dbReference type="InterPro" id="IPR052155">
    <property type="entry name" value="Biofilm_reg_signaling"/>
</dbReference>
<evidence type="ECO:0000256" key="1">
    <source>
        <dbReference type="ARBA" id="ARBA00018672"/>
    </source>
</evidence>
<comment type="caution">
    <text evidence="10">The sequence shown here is derived from an EMBL/GenBank/DDBJ whole genome shotgun (WGS) entry which is preliminary data.</text>
</comment>
<evidence type="ECO:0000259" key="9">
    <source>
        <dbReference type="PROSITE" id="PS50887"/>
    </source>
</evidence>
<evidence type="ECO:0000259" key="8">
    <source>
        <dbReference type="PROSITE" id="PS50113"/>
    </source>
</evidence>
<dbReference type="InterPro" id="IPR029787">
    <property type="entry name" value="Nucleotide_cyclase"/>
</dbReference>
<dbReference type="EMBL" id="CAUI01000005">
    <property type="protein sequence ID" value="CCU78414.1"/>
    <property type="molecule type" value="Genomic_DNA"/>
</dbReference>
<dbReference type="Pfam" id="PF00072">
    <property type="entry name" value="Response_reg"/>
    <property type="match status" value="1"/>
</dbReference>
<dbReference type="PROSITE" id="PS50112">
    <property type="entry name" value="PAS"/>
    <property type="match status" value="2"/>
</dbReference>
<dbReference type="NCBIfam" id="TIGR00254">
    <property type="entry name" value="GGDEF"/>
    <property type="match status" value="1"/>
</dbReference>
<dbReference type="SUPFAM" id="SSF52172">
    <property type="entry name" value="CheY-like"/>
    <property type="match status" value="1"/>
</dbReference>
<dbReference type="SMART" id="SM00448">
    <property type="entry name" value="REC"/>
    <property type="match status" value="1"/>
</dbReference>
<protein>
    <recommendedName>
        <fullName evidence="1">Stage 0 sporulation protein A homolog</fullName>
    </recommendedName>
</protein>
<dbReference type="SUPFAM" id="SSF55785">
    <property type="entry name" value="PYP-like sensor domain (PAS domain)"/>
    <property type="match status" value="3"/>
</dbReference>
<evidence type="ECO:0000259" key="6">
    <source>
        <dbReference type="PROSITE" id="PS50110"/>
    </source>
</evidence>
<evidence type="ECO:0000259" key="7">
    <source>
        <dbReference type="PROSITE" id="PS50112"/>
    </source>
</evidence>
<dbReference type="eggNOG" id="COG2202">
    <property type="taxonomic scope" value="Bacteria"/>
</dbReference>
<dbReference type="PANTHER" id="PTHR44757:SF2">
    <property type="entry name" value="BIOFILM ARCHITECTURE MAINTENANCE PROTEIN MBAA"/>
    <property type="match status" value="1"/>
</dbReference>
<dbReference type="CDD" id="cd00130">
    <property type="entry name" value="PAS"/>
    <property type="match status" value="2"/>
</dbReference>
<dbReference type="InterPro" id="IPR000014">
    <property type="entry name" value="PAS"/>
</dbReference>
<feature type="domain" description="PAS" evidence="7">
    <location>
        <begin position="528"/>
        <end position="599"/>
    </location>
</feature>
<dbReference type="Pfam" id="PF13185">
    <property type="entry name" value="GAF_2"/>
    <property type="match status" value="1"/>
</dbReference>
<dbReference type="PROSITE" id="PS50113">
    <property type="entry name" value="PAC"/>
    <property type="match status" value="3"/>
</dbReference>
<dbReference type="Proteomes" id="UP000012063">
    <property type="component" value="Unassembled WGS sequence"/>
</dbReference>
<dbReference type="Pfam" id="PF13426">
    <property type="entry name" value="PAS_9"/>
    <property type="match status" value="3"/>
</dbReference>
<dbReference type="SMART" id="SM00267">
    <property type="entry name" value="GGDEF"/>
    <property type="match status" value="1"/>
</dbReference>
<dbReference type="Gene3D" id="3.30.450.40">
    <property type="match status" value="1"/>
</dbReference>
<keyword evidence="5" id="KW-0597">Phosphoprotein</keyword>
<dbReference type="InterPro" id="IPR000160">
    <property type="entry name" value="GGDEF_dom"/>
</dbReference>
<evidence type="ECO:0000256" key="5">
    <source>
        <dbReference type="PROSITE-ProRule" id="PRU00169"/>
    </source>
</evidence>
<keyword evidence="3" id="KW-0418">Kinase</keyword>
<dbReference type="NCBIfam" id="TIGR00229">
    <property type="entry name" value="sensory_box"/>
    <property type="match status" value="3"/>
</dbReference>
<evidence type="ECO:0000256" key="3">
    <source>
        <dbReference type="ARBA" id="ARBA00022777"/>
    </source>
</evidence>
<feature type="domain" description="GGDEF" evidence="9">
    <location>
        <begin position="681"/>
        <end position="803"/>
    </location>
</feature>
<feature type="modified residue" description="4-aspartylphosphate" evidence="5">
    <location>
        <position position="55"/>
    </location>
</feature>
<dbReference type="OrthoDB" id="9783388at2"/>
<dbReference type="InterPro" id="IPR001789">
    <property type="entry name" value="Sig_transdc_resp-reg_receiver"/>
</dbReference>
<dbReference type="PROSITE" id="PS50887">
    <property type="entry name" value="GGDEF"/>
    <property type="match status" value="1"/>
</dbReference>
<gene>
    <name evidence="10" type="ORF">HSACCH_00600</name>
</gene>
<feature type="domain" description="PAC" evidence="8">
    <location>
        <begin position="200"/>
        <end position="252"/>
    </location>
</feature>
<dbReference type="InterPro" id="IPR001610">
    <property type="entry name" value="PAC"/>
</dbReference>
<dbReference type="InterPro" id="IPR029016">
    <property type="entry name" value="GAF-like_dom_sf"/>
</dbReference>
<dbReference type="PANTHER" id="PTHR44757">
    <property type="entry name" value="DIGUANYLATE CYCLASE DGCP"/>
    <property type="match status" value="1"/>
</dbReference>
<feature type="domain" description="PAC" evidence="8">
    <location>
        <begin position="599"/>
        <end position="652"/>
    </location>
</feature>
<dbReference type="SMART" id="SM00086">
    <property type="entry name" value="PAC"/>
    <property type="match status" value="3"/>
</dbReference>
<comment type="function">
    <text evidence="4">May play the central regulatory role in sporulation. It may be an element of the effector pathway responsible for the activation of sporulation genes in response to nutritional stress. Spo0A may act in concert with spo0H (a sigma factor) to control the expression of some genes that are critical to the sporulation process.</text>
</comment>
<dbReference type="PROSITE" id="PS50110">
    <property type="entry name" value="RESPONSE_REGULATORY"/>
    <property type="match status" value="1"/>
</dbReference>
<feature type="domain" description="PAC" evidence="8">
    <location>
        <begin position="471"/>
        <end position="527"/>
    </location>
</feature>
<proteinExistence type="predicted"/>
<feature type="domain" description="PAS" evidence="7">
    <location>
        <begin position="401"/>
        <end position="472"/>
    </location>
</feature>